<evidence type="ECO:0000256" key="3">
    <source>
        <dbReference type="ARBA" id="ARBA00012438"/>
    </source>
</evidence>
<dbReference type="InterPro" id="IPR036890">
    <property type="entry name" value="HATPase_C_sf"/>
</dbReference>
<proteinExistence type="predicted"/>
<evidence type="ECO:0000313" key="11">
    <source>
        <dbReference type="EMBL" id="MBC5661949.1"/>
    </source>
</evidence>
<dbReference type="PANTHER" id="PTHR34220:SF7">
    <property type="entry name" value="SENSOR HISTIDINE KINASE YPDA"/>
    <property type="match status" value="1"/>
</dbReference>
<keyword evidence="8" id="KW-0472">Membrane</keyword>
<dbReference type="InterPro" id="IPR003594">
    <property type="entry name" value="HATPase_dom"/>
</dbReference>
<evidence type="ECO:0000256" key="6">
    <source>
        <dbReference type="ARBA" id="ARBA00022777"/>
    </source>
</evidence>
<evidence type="ECO:0000259" key="10">
    <source>
        <dbReference type="PROSITE" id="PS50885"/>
    </source>
</evidence>
<evidence type="ECO:0000256" key="8">
    <source>
        <dbReference type="SAM" id="Phobius"/>
    </source>
</evidence>
<dbReference type="PROSITE" id="PS50885">
    <property type="entry name" value="HAMP"/>
    <property type="match status" value="1"/>
</dbReference>
<dbReference type="Gene3D" id="6.10.340.10">
    <property type="match status" value="1"/>
</dbReference>
<dbReference type="EMBL" id="JACOOX010000002">
    <property type="protein sequence ID" value="MBC5661949.1"/>
    <property type="molecule type" value="Genomic_DNA"/>
</dbReference>
<dbReference type="PROSITE" id="PS50109">
    <property type="entry name" value="HIS_KIN"/>
    <property type="match status" value="1"/>
</dbReference>
<keyword evidence="6 11" id="KW-0418">Kinase</keyword>
<comment type="subcellular location">
    <subcellularLocation>
        <location evidence="2">Membrane</location>
    </subcellularLocation>
</comment>
<keyword evidence="8" id="KW-1133">Transmembrane helix</keyword>
<dbReference type="InterPro" id="IPR050640">
    <property type="entry name" value="Bact_2-comp_sensor_kinase"/>
</dbReference>
<comment type="caution">
    <text evidence="11">The sequence shown here is derived from an EMBL/GenBank/DDBJ whole genome shotgun (WGS) entry which is preliminary data.</text>
</comment>
<evidence type="ECO:0000256" key="2">
    <source>
        <dbReference type="ARBA" id="ARBA00004370"/>
    </source>
</evidence>
<keyword evidence="8" id="KW-0812">Transmembrane</keyword>
<evidence type="ECO:0000313" key="12">
    <source>
        <dbReference type="Proteomes" id="UP000615234"/>
    </source>
</evidence>
<evidence type="ECO:0000256" key="5">
    <source>
        <dbReference type="ARBA" id="ARBA00022679"/>
    </source>
</evidence>
<dbReference type="AlphaFoldDB" id="A0A8I0AF48"/>
<dbReference type="Proteomes" id="UP000615234">
    <property type="component" value="Unassembled WGS sequence"/>
</dbReference>
<dbReference type="EC" id="2.7.13.3" evidence="3"/>
<dbReference type="Pfam" id="PF02518">
    <property type="entry name" value="HATPase_c"/>
    <property type="match status" value="1"/>
</dbReference>
<dbReference type="RefSeq" id="WP_186847376.1">
    <property type="nucleotide sequence ID" value="NZ_JACOOX010000002.1"/>
</dbReference>
<evidence type="ECO:0000256" key="7">
    <source>
        <dbReference type="ARBA" id="ARBA00023012"/>
    </source>
</evidence>
<organism evidence="11 12">
    <name type="scientific">Coprococcus hominis</name>
    <name type="common">ex Liu et al. 2022</name>
    <dbReference type="NCBI Taxonomy" id="2763039"/>
    <lineage>
        <taxon>Bacteria</taxon>
        <taxon>Bacillati</taxon>
        <taxon>Bacillota</taxon>
        <taxon>Clostridia</taxon>
        <taxon>Lachnospirales</taxon>
        <taxon>Lachnospiraceae</taxon>
        <taxon>Coprococcus</taxon>
    </lineage>
</organism>
<keyword evidence="5" id="KW-0808">Transferase</keyword>
<feature type="transmembrane region" description="Helical" evidence="8">
    <location>
        <begin position="287"/>
        <end position="309"/>
    </location>
</feature>
<dbReference type="InterPro" id="IPR010559">
    <property type="entry name" value="Sig_transdc_His_kin_internal"/>
</dbReference>
<evidence type="ECO:0000256" key="4">
    <source>
        <dbReference type="ARBA" id="ARBA00022553"/>
    </source>
</evidence>
<comment type="catalytic activity">
    <reaction evidence="1">
        <text>ATP + protein L-histidine = ADP + protein N-phospho-L-histidine.</text>
        <dbReference type="EC" id="2.7.13.3"/>
    </reaction>
</comment>
<evidence type="ECO:0000259" key="9">
    <source>
        <dbReference type="PROSITE" id="PS50109"/>
    </source>
</evidence>
<dbReference type="PANTHER" id="PTHR34220">
    <property type="entry name" value="SENSOR HISTIDINE KINASE YPDA"/>
    <property type="match status" value="1"/>
</dbReference>
<protein>
    <recommendedName>
        <fullName evidence="3">histidine kinase</fullName>
        <ecNumber evidence="3">2.7.13.3</ecNumber>
    </recommendedName>
</protein>
<feature type="domain" description="HAMP" evidence="10">
    <location>
        <begin position="311"/>
        <end position="363"/>
    </location>
</feature>
<dbReference type="InterPro" id="IPR003660">
    <property type="entry name" value="HAMP_dom"/>
</dbReference>
<reference evidence="11 12" key="1">
    <citation type="submission" date="2020-08" db="EMBL/GenBank/DDBJ databases">
        <title>Genome public.</title>
        <authorList>
            <person name="Liu C."/>
            <person name="Sun Q."/>
        </authorList>
    </citation>
    <scope>NUCLEOTIDE SEQUENCE [LARGE SCALE GENOMIC DNA]</scope>
    <source>
        <strain evidence="11 12">NSJ-10</strain>
    </source>
</reference>
<dbReference type="CDD" id="cd06225">
    <property type="entry name" value="HAMP"/>
    <property type="match status" value="1"/>
</dbReference>
<dbReference type="InterPro" id="IPR004358">
    <property type="entry name" value="Sig_transdc_His_kin-like_C"/>
</dbReference>
<dbReference type="SUPFAM" id="SSF55874">
    <property type="entry name" value="ATPase domain of HSP90 chaperone/DNA topoisomerase II/histidine kinase"/>
    <property type="match status" value="1"/>
</dbReference>
<feature type="domain" description="Histidine kinase" evidence="9">
    <location>
        <begin position="474"/>
        <end position="573"/>
    </location>
</feature>
<dbReference type="SMART" id="SM00387">
    <property type="entry name" value="HATPase_c"/>
    <property type="match status" value="1"/>
</dbReference>
<dbReference type="GO" id="GO:0016020">
    <property type="term" value="C:membrane"/>
    <property type="evidence" value="ECO:0007669"/>
    <property type="project" value="UniProtKB-SubCell"/>
</dbReference>
<keyword evidence="12" id="KW-1185">Reference proteome</keyword>
<dbReference type="Gene3D" id="3.30.565.10">
    <property type="entry name" value="Histidine kinase-like ATPase, C-terminal domain"/>
    <property type="match status" value="1"/>
</dbReference>
<dbReference type="InterPro" id="IPR005467">
    <property type="entry name" value="His_kinase_dom"/>
</dbReference>
<feature type="transmembrane region" description="Helical" evidence="8">
    <location>
        <begin position="21"/>
        <end position="43"/>
    </location>
</feature>
<dbReference type="GO" id="GO:0000155">
    <property type="term" value="F:phosphorelay sensor kinase activity"/>
    <property type="evidence" value="ECO:0007669"/>
    <property type="project" value="InterPro"/>
</dbReference>
<dbReference type="PRINTS" id="PR00344">
    <property type="entry name" value="BCTRLSENSOR"/>
</dbReference>
<dbReference type="Pfam" id="PF06580">
    <property type="entry name" value="His_kinase"/>
    <property type="match status" value="1"/>
</dbReference>
<accession>A0A8I0AF48</accession>
<keyword evidence="4" id="KW-0597">Phosphoprotein</keyword>
<keyword evidence="7" id="KW-0902">Two-component regulatory system</keyword>
<evidence type="ECO:0000256" key="1">
    <source>
        <dbReference type="ARBA" id="ARBA00000085"/>
    </source>
</evidence>
<dbReference type="SMART" id="SM00304">
    <property type="entry name" value="HAMP"/>
    <property type="match status" value="1"/>
</dbReference>
<dbReference type="Pfam" id="PF00672">
    <property type="entry name" value="HAMP"/>
    <property type="match status" value="1"/>
</dbReference>
<gene>
    <name evidence="11" type="ORF">H8S09_03400</name>
</gene>
<dbReference type="SUPFAM" id="SSF158472">
    <property type="entry name" value="HAMP domain-like"/>
    <property type="match status" value="1"/>
</dbReference>
<name>A0A8I0AF48_9FIRM</name>
<sequence>MHKERIDKRIKRGFQNLRLSGKLLVIYILAGFLPIMITLTITYHEMKKILWDRETMILESYLTQTTDALDNELEIYNNLSNYISYNQSIAKILSSDQSTYQNYEQVASVIDPLLSSIMYFHDDVKQVTIYTDACQVKHGSTIAPITTLENEETNYGIVDDNQIHWIVNAKDKTAYSLNRMAMLEQKKAKGLLYVGVDYDSVFQPFNNETVFDNYGVVIEDAEGNCIFKKSVFTEEKQPYELSEEQFFATVGQKDSGYQFIKRESKASGWKIWIYKPDRLIISSIQPILIIAAAAILVSLIAAVACIRIISEFITKRISKLQKKMRNLETGNLGMEIENDSKDEIGDLINGYNSMTKRLDATINEVYRSKIKEKEYEMRALQAQINPHFLYNSLSIINWKALEADQEDISRITLSLSTFYRTALNKGKNILLVRDEIANIKAYLDIQLTMHDDSFDVIYDIDDSILKYETLNLILQPILENAIHHGIDLKQDGRGEIRISGKEDDKDIRFAVSDNGVGMTQEQAELILTADSKGYGVRNVNERIKLYYGAEYAVCIDSEVGRGTTVTIHFPKELHAEIKHS</sequence>